<reference evidence="8" key="1">
    <citation type="submission" date="2006-09" db="EMBL/GenBank/DDBJ databases">
        <title>Annotation of Plasmodium falciparum Dd2.</title>
        <authorList>
            <consortium name="The Broad Institute Genome Sequencing Platform"/>
            <person name="Volkman S.K."/>
            <person name="Neafsey D.E."/>
            <person name="Dash A.P."/>
            <person name="Chitnis C.E."/>
            <person name="Hartl D.L."/>
            <person name="Young S.K."/>
            <person name="Zeng Q."/>
            <person name="Koehrsen M."/>
            <person name="Alvarado L."/>
            <person name="Berlin A."/>
            <person name="Borenstein D."/>
            <person name="Chapman S.B."/>
            <person name="Chen Z."/>
            <person name="Engels R."/>
            <person name="Freedman E."/>
            <person name="Gellesch M."/>
            <person name="Goldberg J."/>
            <person name="Griggs A."/>
            <person name="Gujja S."/>
            <person name="Heilman E.R."/>
            <person name="Heiman D.I."/>
            <person name="Howarth C."/>
            <person name="Jen D."/>
            <person name="Larson L."/>
            <person name="Mehta T."/>
            <person name="Neiman D."/>
            <person name="Park D."/>
            <person name="Pearson M."/>
            <person name="Roberts A."/>
            <person name="Saif S."/>
            <person name="Shea T."/>
            <person name="Shenoy N."/>
            <person name="Sisk P."/>
            <person name="Stolte C."/>
            <person name="Sykes S."/>
            <person name="Walk T."/>
            <person name="White J."/>
            <person name="Yandava C."/>
            <person name="Haas B."/>
            <person name="Henn M.R."/>
            <person name="Nusbaum C."/>
            <person name="Birren B."/>
        </authorList>
    </citation>
    <scope>NUCLEOTIDE SEQUENCE [LARGE SCALE GENOMIC DNA]</scope>
</reference>
<dbReference type="GO" id="GO:0016829">
    <property type="term" value="F:lyase activity"/>
    <property type="evidence" value="ECO:0007669"/>
    <property type="project" value="UniProtKB-KW"/>
</dbReference>
<sequence>MSNQGDFNTYIYIPVKCNESIKKRCELCFDVLFKLIEMKHKECYNKSKEKNLLCHNDINKGEIHKHIYYQIYKLNEHIKENNIEKDFKEPLHITISGSLNLKRYMINSFINKIKEELKNQNSFYLFFRNEVDLYKSQKNTKYFCSYTVKEDQQELYLNTLKEKINKILNEFDLKDTHLNRIYHLSLAYTNINSDVLLEKENKKRVEERTFFWPNINELILNKDFKQNRLDGLYIYVNCFRIRIGFKLYKIPFKSFDDNLKVSDLFGSFLGGPGVHALQ</sequence>
<dbReference type="KEGG" id="pfd:PFDG_04037"/>
<dbReference type="PANTHER" id="PTHR13522">
    <property type="entry name" value="U6 SNRNA PHOSPHODIESTERASE 1"/>
    <property type="match status" value="1"/>
</dbReference>
<evidence type="ECO:0000256" key="5">
    <source>
        <dbReference type="ARBA" id="ARBA00029543"/>
    </source>
</evidence>
<name>A0A0L7M816_PLAF4</name>
<dbReference type="OrthoDB" id="49151at2759"/>
<dbReference type="PANTHER" id="PTHR13522:SF3">
    <property type="entry name" value="U6 SNRNA PHOSPHODIESTERASE 1"/>
    <property type="match status" value="1"/>
</dbReference>
<keyword evidence="3" id="KW-0456">Lyase</keyword>
<evidence type="ECO:0000256" key="1">
    <source>
        <dbReference type="ARBA" id="ARBA00022722"/>
    </source>
</evidence>
<dbReference type="GO" id="GO:0034477">
    <property type="term" value="P:U6 snRNA 3'-end processing"/>
    <property type="evidence" value="ECO:0007669"/>
    <property type="project" value="InterPro"/>
</dbReference>
<evidence type="ECO:0000256" key="2">
    <source>
        <dbReference type="ARBA" id="ARBA00022801"/>
    </source>
</evidence>
<dbReference type="AlphaFoldDB" id="A0A0L7M816"/>
<dbReference type="Proteomes" id="UP000054282">
    <property type="component" value="Unassembled WGS sequence"/>
</dbReference>
<evidence type="ECO:0000313" key="8">
    <source>
        <dbReference type="Proteomes" id="UP000054282"/>
    </source>
</evidence>
<dbReference type="GO" id="GO:0005634">
    <property type="term" value="C:nucleus"/>
    <property type="evidence" value="ECO:0007669"/>
    <property type="project" value="TreeGrafter"/>
</dbReference>
<proteinExistence type="predicted"/>
<evidence type="ECO:0000256" key="6">
    <source>
        <dbReference type="ARBA" id="ARBA00030030"/>
    </source>
</evidence>
<dbReference type="Gene3D" id="3.90.1140.10">
    <property type="entry name" value="Cyclic phosphodiesterase"/>
    <property type="match status" value="1"/>
</dbReference>
<evidence type="ECO:0000256" key="4">
    <source>
        <dbReference type="ARBA" id="ARBA00023242"/>
    </source>
</evidence>
<evidence type="ECO:0000256" key="3">
    <source>
        <dbReference type="ARBA" id="ARBA00023239"/>
    </source>
</evidence>
<evidence type="ECO:0000313" key="7">
    <source>
        <dbReference type="EMBL" id="KOB88997.1"/>
    </source>
</evidence>
<keyword evidence="4" id="KW-0539">Nucleus</keyword>
<keyword evidence="1" id="KW-0540">Nuclease</keyword>
<accession>A0A0L7M816</accession>
<dbReference type="EMBL" id="GG701861">
    <property type="protein sequence ID" value="KOB88997.1"/>
    <property type="molecule type" value="Genomic_DNA"/>
</dbReference>
<protein>
    <recommendedName>
        <fullName evidence="5">U6 snRNA phosphodiesterase 1</fullName>
    </recommendedName>
    <alternativeName>
        <fullName evidence="6">3'-5' RNA exonuclease USB1</fullName>
    </alternativeName>
</protein>
<reference evidence="8" key="2">
    <citation type="submission" date="2006-09" db="EMBL/GenBank/DDBJ databases">
        <title>The genome sequence of Plasmodium falciparum Dd2.</title>
        <authorList>
            <consortium name="The Broad Institute Genome Sequencing Platform"/>
            <person name="Birren B."/>
            <person name="Lander E."/>
            <person name="Galagan J."/>
            <person name="Nusbaum C."/>
            <person name="Devon K."/>
            <person name="Henn M."/>
            <person name="Jaffe D."/>
            <person name="Butler J."/>
            <person name="Alvarez P."/>
            <person name="Gnerre S."/>
            <person name="Grabherr M."/>
            <person name="Kleber M."/>
            <person name="Mauceli E."/>
            <person name="Brockman W."/>
            <person name="MacCallum I.A."/>
            <person name="Rounsley S."/>
            <person name="Young S."/>
            <person name="LaButti K."/>
            <person name="Pushparaj V."/>
            <person name="DeCaprio D."/>
            <person name="Crawford M."/>
            <person name="Koehrsen M."/>
            <person name="Engels R."/>
            <person name="Montgomery P."/>
            <person name="Pearson M."/>
            <person name="Howarth C."/>
            <person name="Larson L."/>
            <person name="Luoma S."/>
            <person name="White J."/>
            <person name="Kodira C."/>
            <person name="Zeng Q."/>
            <person name="O'Leary S."/>
            <person name="Yandava C."/>
            <person name="Alvarado L."/>
            <person name="Wirth D."/>
            <person name="Volkman S."/>
            <person name="Hartl D."/>
        </authorList>
    </citation>
    <scope>NUCLEOTIDE SEQUENCE [LARGE SCALE GENOMIC DNA]</scope>
</reference>
<dbReference type="InterPro" id="IPR027521">
    <property type="entry name" value="Usb1"/>
</dbReference>
<dbReference type="OMA" id="YFCAYSV"/>
<dbReference type="GO" id="GO:0000175">
    <property type="term" value="F:3'-5'-RNA exonuclease activity"/>
    <property type="evidence" value="ECO:0007669"/>
    <property type="project" value="TreeGrafter"/>
</dbReference>
<dbReference type="Pfam" id="PF09749">
    <property type="entry name" value="HVSL"/>
    <property type="match status" value="1"/>
</dbReference>
<keyword evidence="2" id="KW-0378">Hydrolase</keyword>
<organism evidence="7 8">
    <name type="scientific">Plasmodium falciparum (isolate Dd2)</name>
    <dbReference type="NCBI Taxonomy" id="57267"/>
    <lineage>
        <taxon>Eukaryota</taxon>
        <taxon>Sar</taxon>
        <taxon>Alveolata</taxon>
        <taxon>Apicomplexa</taxon>
        <taxon>Aconoidasida</taxon>
        <taxon>Haemosporida</taxon>
        <taxon>Plasmodiidae</taxon>
        <taxon>Plasmodium</taxon>
        <taxon>Plasmodium (Laverania)</taxon>
    </lineage>
</organism>
<gene>
    <name evidence="7" type="ORF">PFDG_04037</name>
</gene>